<evidence type="ECO:0000313" key="1">
    <source>
        <dbReference type="EMBL" id="KAB2931005.1"/>
    </source>
</evidence>
<reference evidence="1 2" key="1">
    <citation type="submission" date="2019-10" db="EMBL/GenBank/DDBJ databases">
        <title>Extracellular Electron Transfer in a Candidatus Methanoperedens spp. Enrichment Culture.</title>
        <authorList>
            <person name="Berger S."/>
            <person name="Rangel Shaw D."/>
            <person name="Berben T."/>
            <person name="In 'T Zandt M."/>
            <person name="Frank J."/>
            <person name="Reimann J."/>
            <person name="Jetten M.S.M."/>
            <person name="Welte C.U."/>
        </authorList>
    </citation>
    <scope>NUCLEOTIDE SEQUENCE [LARGE SCALE GENOMIC DNA]</scope>
    <source>
        <strain evidence="1">SB12</strain>
    </source>
</reference>
<organism evidence="1 2">
    <name type="scientific">Leptonema illini</name>
    <dbReference type="NCBI Taxonomy" id="183"/>
    <lineage>
        <taxon>Bacteria</taxon>
        <taxon>Pseudomonadati</taxon>
        <taxon>Spirochaetota</taxon>
        <taxon>Spirochaetia</taxon>
        <taxon>Leptospirales</taxon>
        <taxon>Leptospiraceae</taxon>
        <taxon>Leptonema</taxon>
    </lineage>
</organism>
<evidence type="ECO:0000313" key="2">
    <source>
        <dbReference type="Proteomes" id="UP000460298"/>
    </source>
</evidence>
<gene>
    <name evidence="1" type="ORF">F9K24_15030</name>
</gene>
<protein>
    <submittedName>
        <fullName evidence="1">Type II toxin-antitoxin system VapB family antitoxin</fullName>
    </submittedName>
</protein>
<dbReference type="Pfam" id="PF09957">
    <property type="entry name" value="VapB_antitoxin"/>
    <property type="match status" value="1"/>
</dbReference>
<comment type="caution">
    <text evidence="1">The sequence shown here is derived from an EMBL/GenBank/DDBJ whole genome shotgun (WGS) entry which is preliminary data.</text>
</comment>
<sequence>MRTNIDIDDALLAEAQKLSGKATKKAVVEEGLLTLIRLKRQEKIRAYKGKLQWTGDLDKMRIENDAR</sequence>
<accession>A0A833GZG6</accession>
<dbReference type="Proteomes" id="UP000460298">
    <property type="component" value="Unassembled WGS sequence"/>
</dbReference>
<dbReference type="AlphaFoldDB" id="A0A833GZG6"/>
<dbReference type="EMBL" id="WBUI01000016">
    <property type="protein sequence ID" value="KAB2931005.1"/>
    <property type="molecule type" value="Genomic_DNA"/>
</dbReference>
<name>A0A833GZG6_9LEPT</name>
<dbReference type="InterPro" id="IPR019239">
    <property type="entry name" value="VapB_antitoxin"/>
</dbReference>
<proteinExistence type="predicted"/>